<evidence type="ECO:0000313" key="2">
    <source>
        <dbReference type="Proteomes" id="UP001364695"/>
    </source>
</evidence>
<reference evidence="1" key="1">
    <citation type="submission" date="2023-10" db="EMBL/GenBank/DDBJ databases">
        <title>Amphibacter perezi, gen. nov., sp. nov. a novel taxa of the family Comamonadaceae, class Betaproteobacteria isolated from the skin microbiota of Pelophylax perezi from different populations.</title>
        <authorList>
            <person name="Costa S."/>
            <person name="Proenca D.N."/>
            <person name="Lopes I."/>
            <person name="Morais P.V."/>
        </authorList>
    </citation>
    <scope>NUCLEOTIDE SEQUENCE</scope>
    <source>
        <strain evidence="1">SL12-8</strain>
    </source>
</reference>
<evidence type="ECO:0000313" key="1">
    <source>
        <dbReference type="EMBL" id="MEJ7137667.1"/>
    </source>
</evidence>
<name>A0ACC6P0N8_9BURK</name>
<accession>A0ACC6P0N8</accession>
<gene>
    <name evidence="1" type="ORF">RV045_04375</name>
</gene>
<keyword evidence="2" id="KW-1185">Reference proteome</keyword>
<comment type="caution">
    <text evidence="1">The sequence shown here is derived from an EMBL/GenBank/DDBJ whole genome shotgun (WGS) entry which is preliminary data.</text>
</comment>
<proteinExistence type="predicted"/>
<dbReference type="Proteomes" id="UP001364695">
    <property type="component" value="Unassembled WGS sequence"/>
</dbReference>
<protein>
    <submittedName>
        <fullName evidence="1">DUF971 domain-containing protein</fullName>
    </submittedName>
</protein>
<sequence>MSAPTLAVLALTVHQRSRELEVQFQQGDQPPEAPYRIPFELLRVRSPSAEVQGHGPGQETVQTGKADVGISAIQPVGNYGIKPLFTDGHDSGIYTWPYLYDLATRQGTHWQAYDALLAREGLQRDGRSAQP</sequence>
<organism evidence="1 2">
    <name type="scientific">Amphibiibacter pelophylacis</name>
    <dbReference type="NCBI Taxonomy" id="1799477"/>
    <lineage>
        <taxon>Bacteria</taxon>
        <taxon>Pseudomonadati</taxon>
        <taxon>Pseudomonadota</taxon>
        <taxon>Betaproteobacteria</taxon>
        <taxon>Burkholderiales</taxon>
        <taxon>Sphaerotilaceae</taxon>
        <taxon>Amphibiibacter</taxon>
    </lineage>
</organism>
<dbReference type="EMBL" id="JAWDIE010000005">
    <property type="protein sequence ID" value="MEJ7137667.1"/>
    <property type="molecule type" value="Genomic_DNA"/>
</dbReference>